<proteinExistence type="evidence at transcript level"/>
<sequence length="91" mass="10243">MGSTIVAACDCPKTLLSCGVPNLQLDNLPIQLHRANFEIDANRTDVAFSVRVIRETQQKTRFSNTRITNKQQLYPQTLFSATLRAVRVLSH</sequence>
<dbReference type="AlphaFoldDB" id="A0A1C9ZW91"/>
<gene>
    <name evidence="1" type="primary">00626f</name>
</gene>
<protein>
    <submittedName>
        <fullName evidence="1">GTP-binding protein YPTC1</fullName>
    </submittedName>
</protein>
<dbReference type="EMBL" id="LC088607">
    <property type="protein sequence ID" value="BAV58295.1"/>
    <property type="molecule type" value="mRNA"/>
</dbReference>
<organism evidence="1">
    <name type="scientific">Ulva partita</name>
    <dbReference type="NCBI Taxonomy" id="1605170"/>
    <lineage>
        <taxon>Eukaryota</taxon>
        <taxon>Viridiplantae</taxon>
        <taxon>Chlorophyta</taxon>
        <taxon>core chlorophytes</taxon>
        <taxon>Ulvophyceae</taxon>
        <taxon>OUU clade</taxon>
        <taxon>Ulvales</taxon>
        <taxon>Ulvaceae</taxon>
        <taxon>Ulva</taxon>
    </lineage>
</organism>
<accession>A0A1C9ZW91</accession>
<name>A0A1C9ZW91_9CHLO</name>
<reference evidence="1" key="1">
    <citation type="submission" date="2015-10" db="EMBL/GenBank/DDBJ databases">
        <title>Evolution of the mating-type locus in an isomorphic haploid-diploid life cycle and isogamy.</title>
        <authorList>
            <person name="Yamazaki T."/>
            <person name="Suzuki R."/>
            <person name="Ichihara K."/>
            <person name="Toyoda A."/>
            <person name="Kuwano K."/>
            <person name="Kawano S."/>
        </authorList>
    </citation>
    <scope>NUCLEOTIDE SEQUENCE</scope>
    <source>
        <strain evidence="1">MGEC-1</strain>
    </source>
</reference>
<evidence type="ECO:0000313" key="1">
    <source>
        <dbReference type="EMBL" id="BAV58295.1"/>
    </source>
</evidence>